<dbReference type="PROSITE" id="PS51231">
    <property type="entry name" value="DAD"/>
    <property type="match status" value="1"/>
</dbReference>
<dbReference type="Proteomes" id="UP001652620">
    <property type="component" value="Chromosome 5"/>
</dbReference>
<evidence type="ECO:0000259" key="4">
    <source>
        <dbReference type="PROSITE" id="PS51232"/>
    </source>
</evidence>
<gene>
    <name evidence="7" type="primary">LOC105223602</name>
</gene>
<keyword evidence="6" id="KW-1185">Reference proteome</keyword>
<evidence type="ECO:0000259" key="5">
    <source>
        <dbReference type="PROSITE" id="PS51444"/>
    </source>
</evidence>
<feature type="compositionally biased region" description="Basic and acidic residues" evidence="2">
    <location>
        <begin position="536"/>
        <end position="545"/>
    </location>
</feature>
<dbReference type="PANTHER" id="PTHR45920:SF4">
    <property type="entry name" value="FORMIN HOMOLOGY 2 DOMAIN CONTAINING, ISOFORM I"/>
    <property type="match status" value="1"/>
</dbReference>
<feature type="region of interest" description="Disordered" evidence="2">
    <location>
        <begin position="340"/>
        <end position="400"/>
    </location>
</feature>
<evidence type="ECO:0000313" key="6">
    <source>
        <dbReference type="Proteomes" id="UP001652620"/>
    </source>
</evidence>
<dbReference type="InterPro" id="IPR015425">
    <property type="entry name" value="FH2_Formin"/>
</dbReference>
<keyword evidence="1" id="KW-0009">Actin-binding</keyword>
<dbReference type="PROSITE" id="PS51444">
    <property type="entry name" value="FH2"/>
    <property type="match status" value="1"/>
</dbReference>
<dbReference type="PANTHER" id="PTHR45920">
    <property type="entry name" value="FORMIN HOMOLOGY 2 DOMAIN CONTAINING, ISOFORM I"/>
    <property type="match status" value="1"/>
</dbReference>
<dbReference type="InterPro" id="IPR014767">
    <property type="entry name" value="DAD_dom"/>
</dbReference>
<feature type="compositionally biased region" description="Basic and acidic residues" evidence="2">
    <location>
        <begin position="516"/>
        <end position="528"/>
    </location>
</feature>
<reference evidence="7" key="1">
    <citation type="submission" date="2025-08" db="UniProtKB">
        <authorList>
            <consortium name="RefSeq"/>
        </authorList>
    </citation>
    <scope>IDENTIFICATION</scope>
    <source>
        <tissue evidence="7">Adult</tissue>
    </source>
</reference>
<organism evidence="6 7">
    <name type="scientific">Bactrocera dorsalis</name>
    <name type="common">Oriental fruit fly</name>
    <name type="synonym">Dacus dorsalis</name>
    <dbReference type="NCBI Taxonomy" id="27457"/>
    <lineage>
        <taxon>Eukaryota</taxon>
        <taxon>Metazoa</taxon>
        <taxon>Ecdysozoa</taxon>
        <taxon>Arthropoda</taxon>
        <taxon>Hexapoda</taxon>
        <taxon>Insecta</taxon>
        <taxon>Pterygota</taxon>
        <taxon>Neoptera</taxon>
        <taxon>Endopterygota</taxon>
        <taxon>Diptera</taxon>
        <taxon>Brachycera</taxon>
        <taxon>Muscomorpha</taxon>
        <taxon>Tephritoidea</taxon>
        <taxon>Tephritidae</taxon>
        <taxon>Bactrocera</taxon>
        <taxon>Bactrocera</taxon>
    </lineage>
</organism>
<dbReference type="RefSeq" id="XP_049313491.1">
    <property type="nucleotide sequence ID" value="XM_049457534.1"/>
</dbReference>
<accession>A0ABM3JW84</accession>
<feature type="region of interest" description="Disordered" evidence="2">
    <location>
        <begin position="516"/>
        <end position="545"/>
    </location>
</feature>
<dbReference type="Gene3D" id="1.25.10.10">
    <property type="entry name" value="Leucine-rich Repeat Variant"/>
    <property type="match status" value="1"/>
</dbReference>
<evidence type="ECO:0000256" key="2">
    <source>
        <dbReference type="SAM" id="MobiDB-lite"/>
    </source>
</evidence>
<dbReference type="Pfam" id="PF02181">
    <property type="entry name" value="FH2"/>
    <property type="match status" value="1"/>
</dbReference>
<dbReference type="SUPFAM" id="SSF48371">
    <property type="entry name" value="ARM repeat"/>
    <property type="match status" value="1"/>
</dbReference>
<feature type="domain" description="DAD" evidence="3">
    <location>
        <begin position="1107"/>
        <end position="1139"/>
    </location>
</feature>
<dbReference type="InterPro" id="IPR011989">
    <property type="entry name" value="ARM-like"/>
</dbReference>
<evidence type="ECO:0000256" key="1">
    <source>
        <dbReference type="ARBA" id="ARBA00023203"/>
    </source>
</evidence>
<protein>
    <submittedName>
        <fullName evidence="7">FH1/FH2 domain-containing protein 3 isoform X3</fullName>
    </submittedName>
</protein>
<name>A0ABM3JW84_BACDO</name>
<dbReference type="InterPro" id="IPR041387">
    <property type="entry name" value="FHOD1_GBD_N"/>
</dbReference>
<dbReference type="InterPro" id="IPR014768">
    <property type="entry name" value="GBD/FH3_dom"/>
</dbReference>
<dbReference type="PROSITE" id="PS51232">
    <property type="entry name" value="GBD_FH3"/>
    <property type="match status" value="1"/>
</dbReference>
<dbReference type="InterPro" id="IPR056771">
    <property type="entry name" value="FH3_FHOD1-3-like"/>
</dbReference>
<dbReference type="InterPro" id="IPR042201">
    <property type="entry name" value="FH2_Formin_sf"/>
</dbReference>
<sequence length="1168" mass="131604">MIVKMDPDELITLRVQYLVDTEPLNCTAMYPIPTRAPTYGFAATMPLATQLSTILRLLGAPHRIDDAAIQVYKDGDYGAYLDLESSLAEQAEEIEGLNSSRKNSLVVRTQLSVRVHAIIEKLLSSEGSELRRALFSLKQVFQEDKDLVHAFVALGGLNCLVRVGNGADQNYQNYILRALGQVMLYVDGMNGVMKHEPTMQWLYSLIASNYRSVVKTALKLLLVFVEYAETNCYVLVNAIHAVDKTQGTLPWSNLMRLLKDYDNADAELVIYATSLINKTLAGLNDQDSFYDESDLLEQQGMESVIQRYMSKPGTDLDLLDQLQLYEAVLKFEDGEAEGIRLPENSLRKTQRHRQSTDTAERRKSRRHSTGTSPHVSKVIASPKRMTPTHGVLDEDSSGSANSAEYAANGVFNGDKARDGVGVTPGLRRRRERAERHKSFLKEQQEAVANGIFAALERREEIESDNEDRKLLQQLKRDHTVKDLTQKLSNMPMSPTHEEKLQNRIVGDMSGLISKAKEGLAKSKSKGEMSRSSSLDQDVKKVEPKKSENELHWEELVRNMIRPLNLCDLDFTDLNSEDEKDVLAPRGLGVGVPPPPPPFGGGIPPPMMPPAHIVCPPPMNSLGSMAPPPMFSYSGYGSMTNSANSSMNGSMNGDMSNTNTIRKNKKTVKLFWKEVREDLIPVVIGKTIWDELPPSNVDTQKLEHLFESRAKDLMTKKQQELNKSKEIIVLDHKRSNAINIAMTKLPPPRAIKAAILKMDATVVTREGIDKLLNMLPTDEERGKIQEAQMANPELPLGSAEQFLLTLASISELGARLKLWAFRLDFDNSEKEIAEPLMDLKQGIEILRNNRTFKCILSTLLSVGIFLNGAPVKGFQIEYLSKVPEVKDTVHKHSLLHHLCHMVMESSPDTTDLYSEIGPITRASKADFSDLAHNLSQLETECKASWDRLKLIAKHDCPPQLKQKLVDFLADCAERIIILQIVHRRVINRYRKFLLWLGAPQHTISESKPNEFCRILSEFALEYRTTRERVQQQLEKKANHRERNKTRGKLIIDMAKFKTKEDRADAELKELLGSASADTPDASGTLTWRRRRAEQLRSPITRQSEENFTDGDDEILESLVKTATKAPGTRTTPRERKRTRHADRKSLRRTLKNGLTEEEKQHVAALIKTY</sequence>
<dbReference type="GeneID" id="105223602"/>
<feature type="domain" description="FH2" evidence="5">
    <location>
        <begin position="656"/>
        <end position="1047"/>
    </location>
</feature>
<feature type="domain" description="GBD/FH3" evidence="4">
    <location>
        <begin position="56"/>
        <end position="418"/>
    </location>
</feature>
<feature type="region of interest" description="Disordered" evidence="2">
    <location>
        <begin position="1118"/>
        <end position="1154"/>
    </location>
</feature>
<dbReference type="InterPro" id="IPR016024">
    <property type="entry name" value="ARM-type_fold"/>
</dbReference>
<evidence type="ECO:0000259" key="3">
    <source>
        <dbReference type="PROSITE" id="PS51231"/>
    </source>
</evidence>
<dbReference type="Pfam" id="PF18382">
    <property type="entry name" value="Formin_GBD_N"/>
    <property type="match status" value="1"/>
</dbReference>
<dbReference type="SMART" id="SM00498">
    <property type="entry name" value="FH2"/>
    <property type="match status" value="1"/>
</dbReference>
<dbReference type="Pfam" id="PF24959">
    <property type="entry name" value="FH3_FHOD1-3"/>
    <property type="match status" value="1"/>
</dbReference>
<proteinExistence type="predicted"/>
<dbReference type="SUPFAM" id="SSF101447">
    <property type="entry name" value="Formin homology 2 domain (FH2 domain)"/>
    <property type="match status" value="1"/>
</dbReference>
<dbReference type="Gene3D" id="1.20.58.2220">
    <property type="entry name" value="Formin, FH2 domain"/>
    <property type="match status" value="1"/>
</dbReference>
<evidence type="ECO:0000313" key="7">
    <source>
        <dbReference type="RefSeq" id="XP_049313491.1"/>
    </source>
</evidence>
<feature type="compositionally biased region" description="Basic residues" evidence="2">
    <location>
        <begin position="1133"/>
        <end position="1149"/>
    </location>
</feature>